<dbReference type="Proteomes" id="UP000316639">
    <property type="component" value="Unassembled WGS sequence"/>
</dbReference>
<organism evidence="1 2">
    <name type="scientific">Lentzea tibetensis</name>
    <dbReference type="NCBI Taxonomy" id="2591470"/>
    <lineage>
        <taxon>Bacteria</taxon>
        <taxon>Bacillati</taxon>
        <taxon>Actinomycetota</taxon>
        <taxon>Actinomycetes</taxon>
        <taxon>Pseudonocardiales</taxon>
        <taxon>Pseudonocardiaceae</taxon>
        <taxon>Lentzea</taxon>
    </lineage>
</organism>
<reference evidence="1 2" key="1">
    <citation type="submission" date="2019-07" db="EMBL/GenBank/DDBJ databases">
        <title>Lentzea xizangensis sp. nov., isolated from Qinghai-Tibetan Plateau Soils.</title>
        <authorList>
            <person name="Huang J."/>
        </authorList>
    </citation>
    <scope>NUCLEOTIDE SEQUENCE [LARGE SCALE GENOMIC DNA]</scope>
    <source>
        <strain evidence="1 2">FXJ1.1311</strain>
    </source>
</reference>
<dbReference type="EMBL" id="VOBR01000005">
    <property type="protein sequence ID" value="TWP52659.1"/>
    <property type="molecule type" value="Genomic_DNA"/>
</dbReference>
<protein>
    <submittedName>
        <fullName evidence="1">Uncharacterized protein</fullName>
    </submittedName>
</protein>
<dbReference type="AlphaFoldDB" id="A0A563EYB4"/>
<gene>
    <name evidence="1" type="ORF">FKR81_10180</name>
</gene>
<comment type="caution">
    <text evidence="1">The sequence shown here is derived from an EMBL/GenBank/DDBJ whole genome shotgun (WGS) entry which is preliminary data.</text>
</comment>
<name>A0A563EYB4_9PSEU</name>
<proteinExistence type="predicted"/>
<sequence length="84" mass="9848">MTLDEFLDSVQDLPDDELLAWYDAFEGRATAPEADDADFDHEHEPLKYSVDDLRAILVKIAENRDVHTSNPGSPWHNLWHWMRR</sequence>
<evidence type="ECO:0000313" key="2">
    <source>
        <dbReference type="Proteomes" id="UP000316639"/>
    </source>
</evidence>
<evidence type="ECO:0000313" key="1">
    <source>
        <dbReference type="EMBL" id="TWP52659.1"/>
    </source>
</evidence>
<keyword evidence="2" id="KW-1185">Reference proteome</keyword>
<dbReference type="RefSeq" id="WP_146350715.1">
    <property type="nucleotide sequence ID" value="NZ_VOBR01000005.1"/>
</dbReference>
<accession>A0A563EYB4</accession>
<dbReference type="OrthoDB" id="3692647at2"/>